<dbReference type="GO" id="GO:0006633">
    <property type="term" value="P:fatty acid biosynthetic process"/>
    <property type="evidence" value="ECO:0007669"/>
    <property type="project" value="TreeGrafter"/>
</dbReference>
<gene>
    <name evidence="5" type="ORF">HO173_007086</name>
</gene>
<dbReference type="InterPro" id="IPR016039">
    <property type="entry name" value="Thiolase-like"/>
</dbReference>
<dbReference type="SMART" id="SM00825">
    <property type="entry name" value="PKS_KS"/>
    <property type="match status" value="1"/>
</dbReference>
<evidence type="ECO:0000256" key="2">
    <source>
        <dbReference type="ARBA" id="ARBA00022553"/>
    </source>
</evidence>
<evidence type="ECO:0000259" key="4">
    <source>
        <dbReference type="PROSITE" id="PS52004"/>
    </source>
</evidence>
<evidence type="ECO:0000313" key="5">
    <source>
        <dbReference type="EMBL" id="KAF6234866.1"/>
    </source>
</evidence>
<dbReference type="GO" id="GO:0044550">
    <property type="term" value="P:secondary metabolite biosynthetic process"/>
    <property type="evidence" value="ECO:0007669"/>
    <property type="project" value="TreeGrafter"/>
</dbReference>
<accession>A0A8H6L479</accession>
<comment type="caution">
    <text evidence="5">The sequence shown here is derived from an EMBL/GenBank/DDBJ whole genome shotgun (WGS) entry which is preliminary data.</text>
</comment>
<proteinExistence type="predicted"/>
<dbReference type="InterPro" id="IPR020841">
    <property type="entry name" value="PKS_Beta-ketoAc_synthase_dom"/>
</dbReference>
<evidence type="ECO:0000256" key="1">
    <source>
        <dbReference type="ARBA" id="ARBA00022450"/>
    </source>
</evidence>
<dbReference type="PANTHER" id="PTHR43775:SF20">
    <property type="entry name" value="HYBRID PKS-NRPS SYNTHETASE APDA"/>
    <property type="match status" value="1"/>
</dbReference>
<sequence>MSRENEKDIAIIGMSCRVAGANSPSDLWDLLASSRDVQSKITRFNSEGFYHPDGGPRKGLTNVNKAYMLDDNIIDKFDNAFFYITPLEAVAMDPQQRMLLEIAYEAIENAGIPLDDFAGTDTAVFAGVYTSHGQHKKTLTACIRNGRLRIPYDRRPRSRCHSSIPCYWHPNLHGSQSNQLLLRSIWS</sequence>
<dbReference type="PANTHER" id="PTHR43775">
    <property type="entry name" value="FATTY ACID SYNTHASE"/>
    <property type="match status" value="1"/>
</dbReference>
<dbReference type="GeneID" id="59288743"/>
<dbReference type="Pfam" id="PF00109">
    <property type="entry name" value="ketoacyl-synt"/>
    <property type="match status" value="1"/>
</dbReference>
<dbReference type="EMBL" id="JACCJC010000028">
    <property type="protein sequence ID" value="KAF6234866.1"/>
    <property type="molecule type" value="Genomic_DNA"/>
</dbReference>
<dbReference type="Proteomes" id="UP000578531">
    <property type="component" value="Unassembled WGS sequence"/>
</dbReference>
<name>A0A8H6L479_9LECA</name>
<dbReference type="InterPro" id="IPR014030">
    <property type="entry name" value="Ketoacyl_synth_N"/>
</dbReference>
<organism evidence="5 6">
    <name type="scientific">Letharia columbiana</name>
    <dbReference type="NCBI Taxonomy" id="112416"/>
    <lineage>
        <taxon>Eukaryota</taxon>
        <taxon>Fungi</taxon>
        <taxon>Dikarya</taxon>
        <taxon>Ascomycota</taxon>
        <taxon>Pezizomycotina</taxon>
        <taxon>Lecanoromycetes</taxon>
        <taxon>OSLEUM clade</taxon>
        <taxon>Lecanoromycetidae</taxon>
        <taxon>Lecanorales</taxon>
        <taxon>Lecanorineae</taxon>
        <taxon>Parmeliaceae</taxon>
        <taxon>Letharia</taxon>
    </lineage>
</organism>
<feature type="domain" description="Ketosynthase family 3 (KS3)" evidence="4">
    <location>
        <begin position="6"/>
        <end position="187"/>
    </location>
</feature>
<dbReference type="OrthoDB" id="329835at2759"/>
<dbReference type="GO" id="GO:0004312">
    <property type="term" value="F:fatty acid synthase activity"/>
    <property type="evidence" value="ECO:0007669"/>
    <property type="project" value="TreeGrafter"/>
</dbReference>
<evidence type="ECO:0000256" key="3">
    <source>
        <dbReference type="ARBA" id="ARBA00022679"/>
    </source>
</evidence>
<keyword evidence="3" id="KW-0808">Transferase</keyword>
<dbReference type="PROSITE" id="PS52004">
    <property type="entry name" value="KS3_2"/>
    <property type="match status" value="1"/>
</dbReference>
<dbReference type="AlphaFoldDB" id="A0A8H6L479"/>
<dbReference type="SUPFAM" id="SSF53901">
    <property type="entry name" value="Thiolase-like"/>
    <property type="match status" value="1"/>
</dbReference>
<reference evidence="5 6" key="1">
    <citation type="journal article" date="2020" name="Genomics">
        <title>Complete, high-quality genomes from long-read metagenomic sequencing of two wolf lichen thalli reveals enigmatic genome architecture.</title>
        <authorList>
            <person name="McKenzie S.K."/>
            <person name="Walston R.F."/>
            <person name="Allen J.L."/>
        </authorList>
    </citation>
    <scope>NUCLEOTIDE SEQUENCE [LARGE SCALE GENOMIC DNA]</scope>
    <source>
        <strain evidence="5">WasteWater2</strain>
    </source>
</reference>
<protein>
    <recommendedName>
        <fullName evidence="4">Ketosynthase family 3 (KS3) domain-containing protein</fullName>
    </recommendedName>
</protein>
<keyword evidence="6" id="KW-1185">Reference proteome</keyword>
<keyword evidence="2" id="KW-0597">Phosphoprotein</keyword>
<evidence type="ECO:0000313" key="6">
    <source>
        <dbReference type="Proteomes" id="UP000578531"/>
    </source>
</evidence>
<keyword evidence="1" id="KW-0596">Phosphopantetheine</keyword>
<dbReference type="Gene3D" id="3.40.47.10">
    <property type="match status" value="1"/>
</dbReference>
<dbReference type="RefSeq" id="XP_037164255.1">
    <property type="nucleotide sequence ID" value="XM_037308991.1"/>
</dbReference>
<dbReference type="InterPro" id="IPR050091">
    <property type="entry name" value="PKS_NRPS_Biosynth_Enz"/>
</dbReference>